<evidence type="ECO:0000313" key="2">
    <source>
        <dbReference type="Proteomes" id="UP000297693"/>
    </source>
</evidence>
<accession>A0A4R9JVI8</accession>
<dbReference type="Proteomes" id="UP000297693">
    <property type="component" value="Unassembled WGS sequence"/>
</dbReference>
<dbReference type="AlphaFoldDB" id="A0A4R9JVI8"/>
<evidence type="ECO:0000313" key="1">
    <source>
        <dbReference type="EMBL" id="TGL56356.1"/>
    </source>
</evidence>
<keyword evidence="2" id="KW-1185">Reference proteome</keyword>
<proteinExistence type="predicted"/>
<comment type="caution">
    <text evidence="1">The sequence shown here is derived from an EMBL/GenBank/DDBJ whole genome shotgun (WGS) entry which is preliminary data.</text>
</comment>
<dbReference type="OrthoDB" id="332052at2"/>
<sequence length="59" mass="6674">MLECDTENEMATEPDAKIIEPRPCAECGKTAILFQKDICKECLAKSFKKLVKIIDSVRK</sequence>
<dbReference type="EMBL" id="RQGD01000046">
    <property type="protein sequence ID" value="TGL56356.1"/>
    <property type="molecule type" value="Genomic_DNA"/>
</dbReference>
<reference evidence="1" key="1">
    <citation type="journal article" date="2019" name="PLoS Negl. Trop. Dis.">
        <title>Revisiting the worldwide diversity of Leptospira species in the environment.</title>
        <authorList>
            <person name="Vincent A.T."/>
            <person name="Schiettekatte O."/>
            <person name="Bourhy P."/>
            <person name="Veyrier F.J."/>
            <person name="Picardeau M."/>
        </authorList>
    </citation>
    <scope>NUCLEOTIDE SEQUENCE [LARGE SCALE GENOMIC DNA]</scope>
    <source>
        <strain evidence="1">201702476</strain>
    </source>
</reference>
<organism evidence="1 2">
    <name type="scientific">Leptospira ognonensis</name>
    <dbReference type="NCBI Taxonomy" id="2484945"/>
    <lineage>
        <taxon>Bacteria</taxon>
        <taxon>Pseudomonadati</taxon>
        <taxon>Spirochaetota</taxon>
        <taxon>Spirochaetia</taxon>
        <taxon>Leptospirales</taxon>
        <taxon>Leptospiraceae</taxon>
        <taxon>Leptospira</taxon>
    </lineage>
</organism>
<name>A0A4R9JVI8_9LEPT</name>
<protein>
    <submittedName>
        <fullName evidence="1">Uncharacterized protein</fullName>
    </submittedName>
</protein>
<gene>
    <name evidence="1" type="ORF">EHQ58_17155</name>
</gene>